<dbReference type="Proteomes" id="UP000009131">
    <property type="component" value="Unassembled WGS sequence"/>
</dbReference>
<accession>G7DVT3</accession>
<comment type="caution">
    <text evidence="2">The sequence shown here is derived from an EMBL/GenBank/DDBJ whole genome shotgun (WGS) entry which is preliminary data.</text>
</comment>
<reference evidence="2 3" key="2">
    <citation type="journal article" date="2012" name="Open Biol.">
        <title>Characteristics of nucleosomes and linker DNA regions on the genome of the basidiomycete Mixia osmundae revealed by mono- and dinucleosome mapping.</title>
        <authorList>
            <person name="Nishida H."/>
            <person name="Kondo S."/>
            <person name="Matsumoto T."/>
            <person name="Suzuki Y."/>
            <person name="Yoshikawa H."/>
            <person name="Taylor T.D."/>
            <person name="Sugiyama J."/>
        </authorList>
    </citation>
    <scope>NUCLEOTIDE SEQUENCE [LARGE SCALE GENOMIC DNA]</scope>
    <source>
        <strain evidence="3">CBS 9802 / IAM 14324 / JCM 22182 / KY 12970</strain>
    </source>
</reference>
<name>G7DVT3_MIXOS</name>
<dbReference type="AlphaFoldDB" id="G7DVT3"/>
<feature type="region of interest" description="Disordered" evidence="1">
    <location>
        <begin position="1"/>
        <end position="34"/>
    </location>
</feature>
<reference evidence="2 3" key="1">
    <citation type="journal article" date="2011" name="J. Gen. Appl. Microbiol.">
        <title>Draft genome sequencing of the enigmatic basidiomycete Mixia osmundae.</title>
        <authorList>
            <person name="Nishida H."/>
            <person name="Nagatsuka Y."/>
            <person name="Sugiyama J."/>
        </authorList>
    </citation>
    <scope>NUCLEOTIDE SEQUENCE [LARGE SCALE GENOMIC DNA]</scope>
    <source>
        <strain evidence="3">CBS 9802 / IAM 14324 / JCM 22182 / KY 12970</strain>
    </source>
</reference>
<protein>
    <submittedName>
        <fullName evidence="2">Uncharacterized protein</fullName>
    </submittedName>
</protein>
<dbReference type="RefSeq" id="XP_014568192.1">
    <property type="nucleotide sequence ID" value="XM_014712706.1"/>
</dbReference>
<dbReference type="EMBL" id="BABT02000046">
    <property type="protein sequence ID" value="GAA94693.1"/>
    <property type="molecule type" value="Genomic_DNA"/>
</dbReference>
<dbReference type="HOGENOM" id="CLU_1571031_0_0_1"/>
<organism evidence="2 3">
    <name type="scientific">Mixia osmundae (strain CBS 9802 / IAM 14324 / JCM 22182 / KY 12970)</name>
    <dbReference type="NCBI Taxonomy" id="764103"/>
    <lineage>
        <taxon>Eukaryota</taxon>
        <taxon>Fungi</taxon>
        <taxon>Dikarya</taxon>
        <taxon>Basidiomycota</taxon>
        <taxon>Pucciniomycotina</taxon>
        <taxon>Mixiomycetes</taxon>
        <taxon>Mixiales</taxon>
        <taxon>Mixiaceae</taxon>
        <taxon>Mixia</taxon>
    </lineage>
</organism>
<gene>
    <name evidence="2" type="primary">Mo01346</name>
    <name evidence="2" type="ORF">E5Q_01346</name>
</gene>
<evidence type="ECO:0000256" key="1">
    <source>
        <dbReference type="SAM" id="MobiDB-lite"/>
    </source>
</evidence>
<keyword evidence="3" id="KW-1185">Reference proteome</keyword>
<evidence type="ECO:0000313" key="3">
    <source>
        <dbReference type="Proteomes" id="UP000009131"/>
    </source>
</evidence>
<dbReference type="InParanoid" id="G7DVT3"/>
<proteinExistence type="predicted"/>
<evidence type="ECO:0000313" key="2">
    <source>
        <dbReference type="EMBL" id="GAA94693.1"/>
    </source>
</evidence>
<feature type="compositionally biased region" description="Polar residues" evidence="1">
    <location>
        <begin position="1"/>
        <end position="17"/>
    </location>
</feature>
<sequence>MTAKTTWLFGTQNSSKGPSLVPMQSVDKRDDKERQNAMMARDRLTCLKSKSIPSRASERTQTCLSSKSIPIRANDDADLLDHPAVYKLFSLSSPGRPHRLRADRTLERAQSRLSMMRSRSRSGEQQHTVNTLLATHTVKTERPRSVATVLSVSCQRRRMDRTSWALATVK</sequence>